<dbReference type="GO" id="GO:0005694">
    <property type="term" value="C:chromosome"/>
    <property type="evidence" value="ECO:0007669"/>
    <property type="project" value="InterPro"/>
</dbReference>
<dbReference type="GO" id="GO:0005524">
    <property type="term" value="F:ATP binding"/>
    <property type="evidence" value="ECO:0007669"/>
    <property type="project" value="InterPro"/>
</dbReference>
<dbReference type="Pfam" id="PF02463">
    <property type="entry name" value="SMC_N"/>
    <property type="match status" value="1"/>
</dbReference>
<reference evidence="5 6" key="1">
    <citation type="journal article" date="2012" name="PLoS Pathog.">
        <title>The genome of the obligate intracellular parasite Trachipleistophora hominis: new insights into microsporidian genome dynamics and reductive evolution.</title>
        <authorList>
            <person name="Heinz E."/>
            <person name="Williams T.A."/>
            <person name="Nakjang S."/>
            <person name="Noel C.J."/>
            <person name="Swan D.C."/>
            <person name="Goldberg A.V."/>
            <person name="Harris S.R."/>
            <person name="Weinmaier T."/>
            <person name="Markert S."/>
            <person name="Becher D."/>
            <person name="Bernhardt J."/>
            <person name="Dagan T."/>
            <person name="Hacker C."/>
            <person name="Lucocq J.M."/>
            <person name="Schweder T."/>
            <person name="Rattei T."/>
            <person name="Hall N."/>
            <person name="Hirt R.P."/>
            <person name="Embley T.M."/>
        </authorList>
    </citation>
    <scope>NUCLEOTIDE SEQUENCE [LARGE SCALE GENOMIC DNA]</scope>
</reference>
<feature type="domain" description="SMC hinge" evidence="4">
    <location>
        <begin position="413"/>
        <end position="516"/>
    </location>
</feature>
<protein>
    <submittedName>
        <fullName evidence="5">Structural maintenance of chromosome protein 2</fullName>
    </submittedName>
</protein>
<dbReference type="AlphaFoldDB" id="L7JWV8"/>
<evidence type="ECO:0000313" key="6">
    <source>
        <dbReference type="Proteomes" id="UP000011185"/>
    </source>
</evidence>
<evidence type="ECO:0000313" key="5">
    <source>
        <dbReference type="EMBL" id="ELQ75546.1"/>
    </source>
</evidence>
<dbReference type="InterPro" id="IPR036277">
    <property type="entry name" value="SMC_hinge_sf"/>
</dbReference>
<dbReference type="PANTHER" id="PTHR43977">
    <property type="entry name" value="STRUCTURAL MAINTENANCE OF CHROMOSOMES PROTEIN 3"/>
    <property type="match status" value="1"/>
</dbReference>
<dbReference type="Gene3D" id="1.20.1060.20">
    <property type="match status" value="1"/>
</dbReference>
<keyword evidence="6" id="KW-1185">Reference proteome</keyword>
<dbReference type="EMBL" id="JH993944">
    <property type="protein sequence ID" value="ELQ75546.1"/>
    <property type="molecule type" value="Genomic_DNA"/>
</dbReference>
<dbReference type="OMA" id="ECAGTTI"/>
<dbReference type="Proteomes" id="UP000011185">
    <property type="component" value="Unassembled WGS sequence"/>
</dbReference>
<dbReference type="OrthoDB" id="10255539at2759"/>
<dbReference type="GO" id="GO:0051276">
    <property type="term" value="P:chromosome organization"/>
    <property type="evidence" value="ECO:0007669"/>
    <property type="project" value="InterPro"/>
</dbReference>
<feature type="coiled-coil region" evidence="2">
    <location>
        <begin position="243"/>
        <end position="290"/>
    </location>
</feature>
<dbReference type="InParanoid" id="L7JWV8"/>
<evidence type="ECO:0000256" key="2">
    <source>
        <dbReference type="SAM" id="Coils"/>
    </source>
</evidence>
<sequence length="1042" mass="119464">MHESCFTAQFIPVNNPSLIFQSFLLPPMELKQLTITNFKSISKTTLNICTFTAITGLNGSGKSNILDAIMFCLDKGNMRMMRVECYKDLIRAGEQSCTVEMVFTSLVIRREVTREGKSKVYVNNHPASLSTVRTVTAAFNILLIQQGTITKFLHTNDLQSFINYCVGTVNHYKQRLSTVMDKENKLNGVKKQLSDRIAPFFSRLRAERENTISNRKRMGRKKVVEERLAYARRIERLLELVEMQCINEHKKNIKQKLERINRSAQRRQHCKEEKVKMMEMKDEMNALQEREKRAVPVVQPAKTRGKEIEEMISIMEGGMDVVGVDEERLALQEDVMRIERELEGHVLERRSGKSANGNDGSTGICGKNEDSVLNYKNTLLEMSNDVKSVGDNVKKLKELSEKIKFVKNEAWVSRTEGRVFELFTLIDSKYKRAVDTILGNKRNYYVVKSSDLVKDIIKDGNGTFIPLDKIKYSDNKYKGNLLIQKIKYREEHRNAFYFLFNNYYVFDNDKDARSFSFDKKVITVTLEGTVYDYRGVISGGMVNVKDMVGKGEIEKVNRENMDVIREMARLIDENVGRGVENDHGSKGGLDDRNRRGGMSGTAREKVIGNFNGVHGECIADSLIKRLNTGASINTTLSNHYNSCNTFIDTSNKKMEKIRVLVQKGTRLNAINKIIEGKDVNRISELRAELVEERRKEEETKIKEKERDKIIEENDKIEQHNEGVRRRKKEIEEYLKGCRVDEEEEVVDSYEIRYNLKNTLVKLEGRKIEENAGEQIEEIMKEGLEGVEKCLMDKEDVLNNAPARDAQVTTMDTIFGTFLKSGSHNFLDLISALNSYLSVNDCLSFIHGAINKYEQEIKDLAVTKKEMDPKNFDLLEKNEEQLTEIKNKIAKLEIDKKKIMKSINEFEIQSEAKRKTFIDNINNTINDIISVFIPECNINIHNDALNITINNNAVSINELSGGQRSLIAVAMMFSCMDARNCLCLFDEIDSALDLGQTQRVSMYLRDKGCQVVVVSLKEGFYSCADVIYQVYKENNYGKVQRVR</sequence>
<dbReference type="InterPro" id="IPR010935">
    <property type="entry name" value="SMC_hinge"/>
</dbReference>
<accession>L7JWV8</accession>
<evidence type="ECO:0000256" key="1">
    <source>
        <dbReference type="ARBA" id="ARBA00023054"/>
    </source>
</evidence>
<name>L7JWV8_TRAHO</name>
<dbReference type="VEuPathDB" id="MicrosporidiaDB:THOM_1504"/>
<dbReference type="SUPFAM" id="SSF52540">
    <property type="entry name" value="P-loop containing nucleoside triphosphate hydrolases"/>
    <property type="match status" value="1"/>
</dbReference>
<evidence type="ECO:0000259" key="4">
    <source>
        <dbReference type="SMART" id="SM00968"/>
    </source>
</evidence>
<dbReference type="InterPro" id="IPR027417">
    <property type="entry name" value="P-loop_NTPase"/>
</dbReference>
<feature type="coiled-coil region" evidence="2">
    <location>
        <begin position="679"/>
        <end position="714"/>
    </location>
</feature>
<feature type="region of interest" description="Disordered" evidence="3">
    <location>
        <begin position="577"/>
        <end position="598"/>
    </location>
</feature>
<dbReference type="STRING" id="72359.L7JWV8"/>
<dbReference type="InterPro" id="IPR003395">
    <property type="entry name" value="RecF/RecN/SMC_N"/>
</dbReference>
<dbReference type="Gene3D" id="3.30.70.1620">
    <property type="match status" value="1"/>
</dbReference>
<feature type="coiled-coil region" evidence="2">
    <location>
        <begin position="874"/>
        <end position="908"/>
    </location>
</feature>
<dbReference type="Pfam" id="PF06470">
    <property type="entry name" value="SMC_hinge"/>
    <property type="match status" value="1"/>
</dbReference>
<dbReference type="SMART" id="SM00968">
    <property type="entry name" value="SMC_hinge"/>
    <property type="match status" value="1"/>
</dbReference>
<evidence type="ECO:0000256" key="3">
    <source>
        <dbReference type="SAM" id="MobiDB-lite"/>
    </source>
</evidence>
<dbReference type="GO" id="GO:0007059">
    <property type="term" value="P:chromosome segregation"/>
    <property type="evidence" value="ECO:0007669"/>
    <property type="project" value="UniProtKB-ARBA"/>
</dbReference>
<feature type="compositionally biased region" description="Basic and acidic residues" evidence="3">
    <location>
        <begin position="577"/>
        <end position="594"/>
    </location>
</feature>
<gene>
    <name evidence="5" type="ORF">THOM_1504</name>
</gene>
<dbReference type="SUPFAM" id="SSF75553">
    <property type="entry name" value="Smc hinge domain"/>
    <property type="match status" value="1"/>
</dbReference>
<dbReference type="HOGENOM" id="CLU_001042_9_0_1"/>
<organism evidence="5 6">
    <name type="scientific">Trachipleistophora hominis</name>
    <name type="common">Microsporidian parasite</name>
    <dbReference type="NCBI Taxonomy" id="72359"/>
    <lineage>
        <taxon>Eukaryota</taxon>
        <taxon>Fungi</taxon>
        <taxon>Fungi incertae sedis</taxon>
        <taxon>Microsporidia</taxon>
        <taxon>Pleistophoridae</taxon>
        <taxon>Trachipleistophora</taxon>
    </lineage>
</organism>
<proteinExistence type="predicted"/>
<keyword evidence="1 2" id="KW-0175">Coiled coil</keyword>
<dbReference type="Gene3D" id="3.40.50.300">
    <property type="entry name" value="P-loop containing nucleotide triphosphate hydrolases"/>
    <property type="match status" value="2"/>
</dbReference>